<evidence type="ECO:0000313" key="1">
    <source>
        <dbReference type="EMBL" id="GMM44652.1"/>
    </source>
</evidence>
<reference evidence="1 2" key="1">
    <citation type="journal article" date="2023" name="Elife">
        <title>Identification of key yeast species and microbe-microbe interactions impacting larval growth of Drosophila in the wild.</title>
        <authorList>
            <person name="Mure A."/>
            <person name="Sugiura Y."/>
            <person name="Maeda R."/>
            <person name="Honda K."/>
            <person name="Sakurai N."/>
            <person name="Takahashi Y."/>
            <person name="Watada M."/>
            <person name="Katoh T."/>
            <person name="Gotoh A."/>
            <person name="Gotoh Y."/>
            <person name="Taniguchi I."/>
            <person name="Nakamura K."/>
            <person name="Hayashi T."/>
            <person name="Katayama T."/>
            <person name="Uemura T."/>
            <person name="Hattori Y."/>
        </authorList>
    </citation>
    <scope>NUCLEOTIDE SEQUENCE [LARGE SCALE GENOMIC DNA]</scope>
    <source>
        <strain evidence="1 2">PK-24</strain>
    </source>
</reference>
<evidence type="ECO:0000313" key="2">
    <source>
        <dbReference type="Proteomes" id="UP001378960"/>
    </source>
</evidence>
<proteinExistence type="predicted"/>
<dbReference type="Proteomes" id="UP001378960">
    <property type="component" value="Unassembled WGS sequence"/>
</dbReference>
<dbReference type="AlphaFoldDB" id="A0AAV5R0T1"/>
<keyword evidence="2" id="KW-1185">Reference proteome</keyword>
<sequence>MKNFEFLDKSVYNPLLMSDYRYCVELMKKSSNSDVMLTMKYNKYCELGMDGDNILHYFIYDNQKDLKNVTTDDFPGLIFSFKPSLEKLILSKDISCDVTFDLIRDKNVRFITLCYKVDTLDGKEPHNFLGCIGTLTSMESNQNFQIFFRDFLKICKNVFGDNISIKWENIFTYESEAELKGINQVIGCGVTVRDCTLSKSLSLKKNLDIGCVNECIKAMYCLEENECVGHLLDCMVYYDKIIKKLDINSNQGLDWKYYAKGKNKTMNDMKTKHYNNKEAIIFLKKKIFYVYRLLLDLLTL</sequence>
<organism evidence="1 2">
    <name type="scientific">Pichia kluyveri</name>
    <name type="common">Yeast</name>
    <dbReference type="NCBI Taxonomy" id="36015"/>
    <lineage>
        <taxon>Eukaryota</taxon>
        <taxon>Fungi</taxon>
        <taxon>Dikarya</taxon>
        <taxon>Ascomycota</taxon>
        <taxon>Saccharomycotina</taxon>
        <taxon>Pichiomycetes</taxon>
        <taxon>Pichiales</taxon>
        <taxon>Pichiaceae</taxon>
        <taxon>Pichia</taxon>
    </lineage>
</organism>
<accession>A0AAV5R0T1</accession>
<comment type="caution">
    <text evidence="1">The sequence shown here is derived from an EMBL/GenBank/DDBJ whole genome shotgun (WGS) entry which is preliminary data.</text>
</comment>
<name>A0AAV5R0T1_PICKL</name>
<dbReference type="EMBL" id="BTGB01000001">
    <property type="protein sequence ID" value="GMM44652.1"/>
    <property type="molecule type" value="Genomic_DNA"/>
</dbReference>
<protein>
    <submittedName>
        <fullName evidence="1">Uncharacterized protein</fullName>
    </submittedName>
</protein>
<gene>
    <name evidence="1" type="ORF">DAPK24_012270</name>
</gene>